<dbReference type="EMBL" id="JAHRIQ010058049">
    <property type="protein sequence ID" value="MEQ2239254.1"/>
    <property type="molecule type" value="Genomic_DNA"/>
</dbReference>
<dbReference type="Proteomes" id="UP001482620">
    <property type="component" value="Unassembled WGS sequence"/>
</dbReference>
<accession>A0ABV0U244</accession>
<name>A0ABV0U244_9TELE</name>
<sequence length="68" mass="7567">MQDGREGRKSPQLVCALKTHHSSVASPCVFCWRIEGFLITCQHILSQPSVLTCSRQADCKIPPPSRTE</sequence>
<keyword evidence="2" id="KW-1185">Reference proteome</keyword>
<reference evidence="1 2" key="1">
    <citation type="submission" date="2021-06" db="EMBL/GenBank/DDBJ databases">
        <authorList>
            <person name="Palmer J.M."/>
        </authorList>
    </citation>
    <scope>NUCLEOTIDE SEQUENCE [LARGE SCALE GENOMIC DNA]</scope>
    <source>
        <strain evidence="2">if_2019</strain>
        <tissue evidence="1">Muscle</tissue>
    </source>
</reference>
<comment type="caution">
    <text evidence="1">The sequence shown here is derived from an EMBL/GenBank/DDBJ whole genome shotgun (WGS) entry which is preliminary data.</text>
</comment>
<evidence type="ECO:0000313" key="1">
    <source>
        <dbReference type="EMBL" id="MEQ2239254.1"/>
    </source>
</evidence>
<proteinExistence type="predicted"/>
<organism evidence="1 2">
    <name type="scientific">Ilyodon furcidens</name>
    <name type="common">goldbreast splitfin</name>
    <dbReference type="NCBI Taxonomy" id="33524"/>
    <lineage>
        <taxon>Eukaryota</taxon>
        <taxon>Metazoa</taxon>
        <taxon>Chordata</taxon>
        <taxon>Craniata</taxon>
        <taxon>Vertebrata</taxon>
        <taxon>Euteleostomi</taxon>
        <taxon>Actinopterygii</taxon>
        <taxon>Neopterygii</taxon>
        <taxon>Teleostei</taxon>
        <taxon>Neoteleostei</taxon>
        <taxon>Acanthomorphata</taxon>
        <taxon>Ovalentaria</taxon>
        <taxon>Atherinomorphae</taxon>
        <taxon>Cyprinodontiformes</taxon>
        <taxon>Goodeidae</taxon>
        <taxon>Ilyodon</taxon>
    </lineage>
</organism>
<gene>
    <name evidence="1" type="ORF">ILYODFUR_002567</name>
</gene>
<evidence type="ECO:0000313" key="2">
    <source>
        <dbReference type="Proteomes" id="UP001482620"/>
    </source>
</evidence>
<protein>
    <submittedName>
        <fullName evidence="1">Uncharacterized protein</fullName>
    </submittedName>
</protein>